<evidence type="ECO:0000313" key="3">
    <source>
        <dbReference type="EMBL" id="KAF1918105.1"/>
    </source>
</evidence>
<dbReference type="EMBL" id="ML979134">
    <property type="protein sequence ID" value="KAF1918105.1"/>
    <property type="molecule type" value="Genomic_DNA"/>
</dbReference>
<protein>
    <submittedName>
        <fullName evidence="3">Asx homology domain-containing protein</fullName>
    </submittedName>
</protein>
<feature type="region of interest" description="Disordered" evidence="1">
    <location>
        <begin position="46"/>
        <end position="231"/>
    </location>
</feature>
<dbReference type="AlphaFoldDB" id="A0A6A5QR22"/>
<gene>
    <name evidence="3" type="ORF">BDU57DRAFT_514678</name>
</gene>
<accession>A0A6A5QR22</accession>
<reference evidence="3" key="1">
    <citation type="journal article" date="2020" name="Stud. Mycol.">
        <title>101 Dothideomycetes genomes: a test case for predicting lifestyles and emergence of pathogens.</title>
        <authorList>
            <person name="Haridas S."/>
            <person name="Albert R."/>
            <person name="Binder M."/>
            <person name="Bloem J."/>
            <person name="Labutti K."/>
            <person name="Salamov A."/>
            <person name="Andreopoulos B."/>
            <person name="Baker S."/>
            <person name="Barry K."/>
            <person name="Bills G."/>
            <person name="Bluhm B."/>
            <person name="Cannon C."/>
            <person name="Castanera R."/>
            <person name="Culley D."/>
            <person name="Daum C."/>
            <person name="Ezra D."/>
            <person name="Gonzalez J."/>
            <person name="Henrissat B."/>
            <person name="Kuo A."/>
            <person name="Liang C."/>
            <person name="Lipzen A."/>
            <person name="Lutzoni F."/>
            <person name="Magnuson J."/>
            <person name="Mondo S."/>
            <person name="Nolan M."/>
            <person name="Ohm R."/>
            <person name="Pangilinan J."/>
            <person name="Park H.-J."/>
            <person name="Ramirez L."/>
            <person name="Alfaro M."/>
            <person name="Sun H."/>
            <person name="Tritt A."/>
            <person name="Yoshinaga Y."/>
            <person name="Zwiers L.-H."/>
            <person name="Turgeon B."/>
            <person name="Goodwin S."/>
            <person name="Spatafora J."/>
            <person name="Crous P."/>
            <person name="Grigoriev I."/>
        </authorList>
    </citation>
    <scope>NUCLEOTIDE SEQUENCE</scope>
    <source>
        <strain evidence="3">HMLAC05119</strain>
    </source>
</reference>
<feature type="compositionally biased region" description="Low complexity" evidence="1">
    <location>
        <begin position="164"/>
        <end position="174"/>
    </location>
</feature>
<feature type="compositionally biased region" description="Polar residues" evidence="1">
    <location>
        <begin position="46"/>
        <end position="55"/>
    </location>
</feature>
<evidence type="ECO:0000313" key="4">
    <source>
        <dbReference type="Proteomes" id="UP000800096"/>
    </source>
</evidence>
<evidence type="ECO:0000259" key="2">
    <source>
        <dbReference type="Pfam" id="PF13919"/>
    </source>
</evidence>
<keyword evidence="4" id="KW-1185">Reference proteome</keyword>
<sequence length="376" mass="40011">MSLPVRKPERYSRVTLPIVSSFSLSPSCCNLSSPPDNQLHCTISTDKEVQTSPNQAAKLCQPPAQTEAMSQPLTDSSPLSTAPSTPAKCATPPSSSPPAQLSPVAPVVTGPSNSDQADMTVPATAAAPTAEDQSAASPTSNMSKKRAPKPTTKRDREDDNADGSPSPKKAATSRAKAKPARKKVAPKSTPRNPAAKTTAVNKVAPPAASSTRPSRNRKAPERFENFDEAKPPKELAMKGTSKVFDPVYITTNSTSRLGKADIYHMLLEPAAWSSLSTEQQATLVSMLPATPANTALLTRIGGSETEGTRPQAFSMSNDCFRTDVAKFKEDLKNGHLAKTWQAAAEQAVIERAAGEYDAWKAEEAESWWGQKSSAPR</sequence>
<feature type="domain" description="ASX DEUBAD" evidence="2">
    <location>
        <begin position="247"/>
        <end position="370"/>
    </location>
</feature>
<dbReference type="Proteomes" id="UP000800096">
    <property type="component" value="Unassembled WGS sequence"/>
</dbReference>
<feature type="compositionally biased region" description="Basic residues" evidence="1">
    <location>
        <begin position="175"/>
        <end position="185"/>
    </location>
</feature>
<name>A0A6A5QR22_AMPQU</name>
<feature type="compositionally biased region" description="Low complexity" evidence="1">
    <location>
        <begin position="116"/>
        <end position="137"/>
    </location>
</feature>
<evidence type="ECO:0000256" key="1">
    <source>
        <dbReference type="SAM" id="MobiDB-lite"/>
    </source>
</evidence>
<feature type="compositionally biased region" description="Low complexity" evidence="1">
    <location>
        <begin position="72"/>
        <end position="108"/>
    </location>
</feature>
<dbReference type="InterPro" id="IPR028020">
    <property type="entry name" value="ASX_DEUBAD_dom"/>
</dbReference>
<feature type="compositionally biased region" description="Basic and acidic residues" evidence="1">
    <location>
        <begin position="218"/>
        <end position="231"/>
    </location>
</feature>
<dbReference type="Pfam" id="PF13919">
    <property type="entry name" value="ASXH"/>
    <property type="match status" value="1"/>
</dbReference>
<organism evidence="3 4">
    <name type="scientific">Ampelomyces quisqualis</name>
    <name type="common">Powdery mildew agent</name>
    <dbReference type="NCBI Taxonomy" id="50730"/>
    <lineage>
        <taxon>Eukaryota</taxon>
        <taxon>Fungi</taxon>
        <taxon>Dikarya</taxon>
        <taxon>Ascomycota</taxon>
        <taxon>Pezizomycotina</taxon>
        <taxon>Dothideomycetes</taxon>
        <taxon>Pleosporomycetidae</taxon>
        <taxon>Pleosporales</taxon>
        <taxon>Pleosporineae</taxon>
        <taxon>Phaeosphaeriaceae</taxon>
        <taxon>Ampelomyces</taxon>
    </lineage>
</organism>
<dbReference type="OrthoDB" id="2289918at2759"/>
<proteinExistence type="predicted"/>